<protein>
    <submittedName>
        <fullName evidence="1">Uncharacterized protein</fullName>
    </submittedName>
</protein>
<comment type="caution">
    <text evidence="1">The sequence shown here is derived from an EMBL/GenBank/DDBJ whole genome shotgun (WGS) entry which is preliminary data.</text>
</comment>
<name>A0A4C1T3L6_EUMVA</name>
<organism evidence="1 2">
    <name type="scientific">Eumeta variegata</name>
    <name type="common">Bagworm moth</name>
    <name type="synonym">Eumeta japonica</name>
    <dbReference type="NCBI Taxonomy" id="151549"/>
    <lineage>
        <taxon>Eukaryota</taxon>
        <taxon>Metazoa</taxon>
        <taxon>Ecdysozoa</taxon>
        <taxon>Arthropoda</taxon>
        <taxon>Hexapoda</taxon>
        <taxon>Insecta</taxon>
        <taxon>Pterygota</taxon>
        <taxon>Neoptera</taxon>
        <taxon>Endopterygota</taxon>
        <taxon>Lepidoptera</taxon>
        <taxon>Glossata</taxon>
        <taxon>Ditrysia</taxon>
        <taxon>Tineoidea</taxon>
        <taxon>Psychidae</taxon>
        <taxon>Oiketicinae</taxon>
        <taxon>Eumeta</taxon>
    </lineage>
</organism>
<dbReference type="Proteomes" id="UP000299102">
    <property type="component" value="Unassembled WGS sequence"/>
</dbReference>
<accession>A0A4C1T3L6</accession>
<sequence>EMDQKHAMLYPDPGAMRVDERSSAAAAIGLPLNRHQLTMRPLGSHPFGLADSRYRY</sequence>
<feature type="non-terminal residue" evidence="1">
    <location>
        <position position="1"/>
    </location>
</feature>
<proteinExistence type="predicted"/>
<evidence type="ECO:0000313" key="2">
    <source>
        <dbReference type="Proteomes" id="UP000299102"/>
    </source>
</evidence>
<reference evidence="1 2" key="1">
    <citation type="journal article" date="2019" name="Commun. Biol.">
        <title>The bagworm genome reveals a unique fibroin gene that provides high tensile strength.</title>
        <authorList>
            <person name="Kono N."/>
            <person name="Nakamura H."/>
            <person name="Ohtoshi R."/>
            <person name="Tomita M."/>
            <person name="Numata K."/>
            <person name="Arakawa K."/>
        </authorList>
    </citation>
    <scope>NUCLEOTIDE SEQUENCE [LARGE SCALE GENOMIC DNA]</scope>
</reference>
<keyword evidence="2" id="KW-1185">Reference proteome</keyword>
<dbReference type="EMBL" id="BGZK01008344">
    <property type="protein sequence ID" value="GBP08047.1"/>
    <property type="molecule type" value="Genomic_DNA"/>
</dbReference>
<gene>
    <name evidence="1" type="ORF">EVAR_73724_1</name>
</gene>
<dbReference type="AlphaFoldDB" id="A0A4C1T3L6"/>
<evidence type="ECO:0000313" key="1">
    <source>
        <dbReference type="EMBL" id="GBP08047.1"/>
    </source>
</evidence>
<dbReference type="OrthoDB" id="5599753at2759"/>